<organism evidence="3 4">
    <name type="scientific">Plasmodium falciparum RAJ116</name>
    <dbReference type="NCBI Taxonomy" id="580058"/>
    <lineage>
        <taxon>Eukaryota</taxon>
        <taxon>Sar</taxon>
        <taxon>Alveolata</taxon>
        <taxon>Apicomplexa</taxon>
        <taxon>Aconoidasida</taxon>
        <taxon>Haemosporida</taxon>
        <taxon>Plasmodiidae</taxon>
        <taxon>Plasmodium</taxon>
        <taxon>Plasmodium (Laverania)</taxon>
    </lineage>
</organism>
<feature type="compositionally biased region" description="Low complexity" evidence="1">
    <location>
        <begin position="51"/>
        <end position="86"/>
    </location>
</feature>
<proteinExistence type="predicted"/>
<keyword evidence="2" id="KW-0472">Membrane</keyword>
<dbReference type="OrthoDB" id="377580at2759"/>
<reference evidence="4" key="2">
    <citation type="submission" date="2015-07" db="EMBL/GenBank/DDBJ databases">
        <title>The genome sequence of Plasmodium falciparum RAJ116.</title>
        <authorList>
            <consortium name="The Broad Institute Genome Sequencing Platform"/>
            <person name="Volkman S.K."/>
            <person name="Neafsey D.E."/>
            <person name="Dash A.P."/>
            <person name="Chitnis C.E."/>
            <person name="Hartl D.L."/>
            <person name="Young S.K."/>
            <person name="Kodira C.D."/>
            <person name="Zeng Q."/>
            <person name="Koehrsen M."/>
            <person name="Godfrey P."/>
            <person name="Alvarado L."/>
            <person name="Berlin A."/>
            <person name="Borenstein D."/>
            <person name="Chen Z."/>
            <person name="Engels R."/>
            <person name="Freedman E."/>
            <person name="Gellesch M."/>
            <person name="Goldberg J."/>
            <person name="Griggs A."/>
            <person name="Gujja S."/>
            <person name="Heiman D."/>
            <person name="Hepburn T."/>
            <person name="Howarth C."/>
            <person name="Jen D."/>
            <person name="Larson L."/>
            <person name="Lewis B."/>
            <person name="Mehta T."/>
            <person name="Park D."/>
            <person name="Pearson M."/>
            <person name="Roberts A."/>
            <person name="Saif S."/>
            <person name="Shea T."/>
            <person name="Shenoy N."/>
            <person name="Sisk P."/>
            <person name="Stolte C."/>
            <person name="Sykes S."/>
            <person name="Walk T."/>
            <person name="White J."/>
            <person name="Yandava C."/>
            <person name="Wirth D.F."/>
            <person name="Nusbaum C."/>
            <person name="Birren B."/>
        </authorList>
    </citation>
    <scope>NUCLEOTIDE SEQUENCE [LARGE SCALE GENOMIC DNA]</scope>
    <source>
        <strain evidence="4">RAJ116</strain>
    </source>
</reference>
<keyword evidence="2" id="KW-1133">Transmembrane helix</keyword>
<dbReference type="AlphaFoldDB" id="A0A0L0D0A5"/>
<feature type="region of interest" description="Disordered" evidence="1">
    <location>
        <begin position="24"/>
        <end position="93"/>
    </location>
</feature>
<evidence type="ECO:0000313" key="4">
    <source>
        <dbReference type="Proteomes" id="UP000054566"/>
    </source>
</evidence>
<feature type="transmembrane region" description="Helical" evidence="2">
    <location>
        <begin position="451"/>
        <end position="470"/>
    </location>
</feature>
<evidence type="ECO:0000256" key="1">
    <source>
        <dbReference type="SAM" id="MobiDB-lite"/>
    </source>
</evidence>
<evidence type="ECO:0000313" key="3">
    <source>
        <dbReference type="EMBL" id="KNC37099.1"/>
    </source>
</evidence>
<protein>
    <submittedName>
        <fullName evidence="3">Uncharacterized protein</fullName>
    </submittedName>
</protein>
<sequence>MNDGWDNNQKKKKLFHSLWNKVTSGTTAPSSSMHDHVITNKHKKRKKIETKTNNVVNNEDDVLLTGDHSSSSSSSPPSNNNNNNNNINKYDEEDDEENKTLWAFIPHGVNHCCSSHYYKSFIMNDTSDNNNNNNNYNGEGEMLQDDKQNRNVQKVVNPNFYYDRARSLENQHTPAYELSYSLLDLFLHECSFNEKDIFNNSKRDIDILYLYNTSNNYNDYLVQKIMDYIYNNNMNNLKDKIQKYEVDLNYWKLWGLQTTHKLIKNKMIDYTNMLQRSKVCIISSKFSGMLNKMVIDALFYGCVVISDKTHNKDINKFIVTTKVPFEYYEISDLIYNKENMTSLANDLIDKINTTLEEVKSGKRNQMRIDVFKTILNTYTYSAVILNWIIPSIYFHYNKEKYEIKNNYFVLPQYFEKIISKSLKITSAKREKIIANIDLSLQEDLVMNNNEVVAWGIIWFLIFSIILFYMLKNSSLVTFLFRQHKLHR</sequence>
<accession>A0A0L0D0A5</accession>
<evidence type="ECO:0000256" key="2">
    <source>
        <dbReference type="SAM" id="Phobius"/>
    </source>
</evidence>
<reference evidence="4" key="1">
    <citation type="submission" date="2015-07" db="EMBL/GenBank/DDBJ databases">
        <title>Annotation of Plasmodium falciparum RAJ116.</title>
        <authorList>
            <consortium name="The Broad Institute Genome Sequencing Platform"/>
            <person name="Volkman S.K."/>
            <person name="Neafsey D.E."/>
            <person name="Dash A.P."/>
            <person name="Chitnis C.E."/>
            <person name="Hartl D.L."/>
            <person name="Young S.K."/>
            <person name="Zeng Q."/>
            <person name="Koehrsen M."/>
            <person name="Alvarado L."/>
            <person name="Berlin A."/>
            <person name="Borenstein D."/>
            <person name="Chapman S.B."/>
            <person name="Chen Z."/>
            <person name="Engels R."/>
            <person name="Freedman E."/>
            <person name="Gellesch M."/>
            <person name="Goldberg J."/>
            <person name="Griggs A."/>
            <person name="Gujja S."/>
            <person name="Heilman E.R."/>
            <person name="Heiman D.I."/>
            <person name="Howarth C."/>
            <person name="Jen D."/>
            <person name="Larson L."/>
            <person name="Mehta T."/>
            <person name="Neiman D."/>
            <person name="Park D."/>
            <person name="Pearson M."/>
            <person name="Roberts A."/>
            <person name="Saif S."/>
            <person name="Shea T."/>
            <person name="Shenoy N."/>
            <person name="Sisk P."/>
            <person name="Stolte C."/>
            <person name="Sykes S."/>
            <person name="Walk T."/>
            <person name="White J."/>
            <person name="Yandava C."/>
            <person name="Haas B."/>
            <person name="Henn M.R."/>
            <person name="Nusbaum C."/>
            <person name="Birren B."/>
        </authorList>
    </citation>
    <scope>NUCLEOTIDE SEQUENCE [LARGE SCALE GENOMIC DNA]</scope>
    <source>
        <strain evidence="4">RAJ116</strain>
    </source>
</reference>
<gene>
    <name evidence="3" type="ORF">PFLG_01584</name>
</gene>
<dbReference type="EMBL" id="GG664383">
    <property type="protein sequence ID" value="KNC37099.1"/>
    <property type="molecule type" value="Genomic_DNA"/>
</dbReference>
<feature type="compositionally biased region" description="Basic residues" evidence="1">
    <location>
        <begin position="39"/>
        <end position="48"/>
    </location>
</feature>
<dbReference type="Proteomes" id="UP000054566">
    <property type="component" value="Unassembled WGS sequence"/>
</dbReference>
<keyword evidence="2" id="KW-0812">Transmembrane</keyword>
<name>A0A0L0D0A5_PLAFA</name>